<dbReference type="InterPro" id="IPR019775">
    <property type="entry name" value="WD40_repeat_CS"/>
</dbReference>
<feature type="non-terminal residue" evidence="8">
    <location>
        <position position="1"/>
    </location>
</feature>
<dbReference type="PROSITE" id="PS50082">
    <property type="entry name" value="WD_REPEATS_2"/>
    <property type="match status" value="4"/>
</dbReference>
<feature type="repeat" description="WD" evidence="6">
    <location>
        <begin position="460"/>
        <end position="502"/>
    </location>
</feature>
<dbReference type="PROSITE" id="PS00678">
    <property type="entry name" value="WD_REPEATS_1"/>
    <property type="match status" value="4"/>
</dbReference>
<evidence type="ECO:0000256" key="6">
    <source>
        <dbReference type="PROSITE-ProRule" id="PRU00221"/>
    </source>
</evidence>
<dbReference type="PANTHER" id="PTHR22852">
    <property type="entry name" value="LETHAL 2 DENTICLELESS PROTEIN RETINOIC ACID-REGULATED NUCLEAR MATRIX-ASSOCIATED PROTEIN"/>
    <property type="match status" value="1"/>
</dbReference>
<evidence type="ECO:0000313" key="9">
    <source>
        <dbReference type="Proteomes" id="UP000268093"/>
    </source>
</evidence>
<comment type="pathway">
    <text evidence="1">Protein modification; protein ubiquitination.</text>
</comment>
<keyword evidence="9" id="KW-1185">Reference proteome</keyword>
<evidence type="ECO:0000256" key="7">
    <source>
        <dbReference type="SAM" id="MobiDB-lite"/>
    </source>
</evidence>
<name>A0A433D0G7_9FUNG</name>
<evidence type="ECO:0000256" key="2">
    <source>
        <dbReference type="ARBA" id="ARBA00022574"/>
    </source>
</evidence>
<dbReference type="GO" id="GO:0043161">
    <property type="term" value="P:proteasome-mediated ubiquitin-dependent protein catabolic process"/>
    <property type="evidence" value="ECO:0007669"/>
    <property type="project" value="TreeGrafter"/>
</dbReference>
<feature type="repeat" description="WD" evidence="6">
    <location>
        <begin position="240"/>
        <end position="275"/>
    </location>
</feature>
<feature type="compositionally biased region" description="Polar residues" evidence="7">
    <location>
        <begin position="1"/>
        <end position="17"/>
    </location>
</feature>
<feature type="region of interest" description="Disordered" evidence="7">
    <location>
        <begin position="48"/>
        <end position="96"/>
    </location>
</feature>
<feature type="compositionally biased region" description="Basic and acidic residues" evidence="7">
    <location>
        <begin position="85"/>
        <end position="96"/>
    </location>
</feature>
<organism evidence="8 9">
    <name type="scientific">Jimgerdemannia flammicorona</name>
    <dbReference type="NCBI Taxonomy" id="994334"/>
    <lineage>
        <taxon>Eukaryota</taxon>
        <taxon>Fungi</taxon>
        <taxon>Fungi incertae sedis</taxon>
        <taxon>Mucoromycota</taxon>
        <taxon>Mucoromycotina</taxon>
        <taxon>Endogonomycetes</taxon>
        <taxon>Endogonales</taxon>
        <taxon>Endogonaceae</taxon>
        <taxon>Jimgerdemannia</taxon>
    </lineage>
</organism>
<accession>A0A433D0G7</accession>
<dbReference type="InterPro" id="IPR036322">
    <property type="entry name" value="WD40_repeat_dom_sf"/>
</dbReference>
<dbReference type="PANTHER" id="PTHR22852:SF0">
    <property type="entry name" value="DENTICLELESS PROTEIN HOMOLOG"/>
    <property type="match status" value="1"/>
</dbReference>
<feature type="repeat" description="WD" evidence="6">
    <location>
        <begin position="198"/>
        <end position="239"/>
    </location>
</feature>
<comment type="caution">
    <text evidence="8">The sequence shown here is derived from an EMBL/GenBank/DDBJ whole genome shotgun (WGS) entry which is preliminary data.</text>
</comment>
<dbReference type="CDD" id="cd00200">
    <property type="entry name" value="WD40"/>
    <property type="match status" value="1"/>
</dbReference>
<feature type="region of interest" description="Disordered" evidence="7">
    <location>
        <begin position="1"/>
        <end position="25"/>
    </location>
</feature>
<dbReference type="InterPro" id="IPR020472">
    <property type="entry name" value="WD40_PAC1"/>
</dbReference>
<dbReference type="SMART" id="SM00320">
    <property type="entry name" value="WD40"/>
    <property type="match status" value="7"/>
</dbReference>
<evidence type="ECO:0000313" key="8">
    <source>
        <dbReference type="EMBL" id="RUP44333.1"/>
    </source>
</evidence>
<keyword evidence="4" id="KW-0833">Ubl conjugation pathway</keyword>
<evidence type="ECO:0000256" key="1">
    <source>
        <dbReference type="ARBA" id="ARBA00004906"/>
    </source>
</evidence>
<protein>
    <submittedName>
        <fullName evidence="8">WD40-repeat-containing domain protein</fullName>
    </submittedName>
</protein>
<proteinExistence type="inferred from homology"/>
<dbReference type="AlphaFoldDB" id="A0A433D0G7"/>
<dbReference type="GO" id="GO:0005634">
    <property type="term" value="C:nucleus"/>
    <property type="evidence" value="ECO:0007669"/>
    <property type="project" value="TreeGrafter"/>
</dbReference>
<dbReference type="PRINTS" id="PR00320">
    <property type="entry name" value="GPROTEINBRPT"/>
</dbReference>
<dbReference type="GO" id="GO:0030674">
    <property type="term" value="F:protein-macromolecule adaptor activity"/>
    <property type="evidence" value="ECO:0007669"/>
    <property type="project" value="TreeGrafter"/>
</dbReference>
<feature type="compositionally biased region" description="Acidic residues" evidence="7">
    <location>
        <begin position="302"/>
        <end position="313"/>
    </location>
</feature>
<evidence type="ECO:0000256" key="3">
    <source>
        <dbReference type="ARBA" id="ARBA00022737"/>
    </source>
</evidence>
<comment type="similarity">
    <text evidence="5">Belongs to the WD repeat cdt2 family.</text>
</comment>
<keyword evidence="2 6" id="KW-0853">WD repeat</keyword>
<sequence>ATTPLRRLQNQQQTTPTPHGPGRALRDITQSHLQTYEYQAKPVTVRVLSSSSDNENDVPDENTEKTTKAVSRKRPRDPSDVSPISKKEANREAAIHDIPRRPYRPALSPFNAIISRQMNSRRVDVSIKSILRDFISTERNVYAITIQGGYPVPPFACAYSNNANEGKLLAVADEDGAIAILDTQRDNTLEWEKSRDTFHAHDNAIFDVKWRTDDQSMLTASGDQTARLWDMKKRECTAVFSGHRCSVKSASFSPSDPNMVVTGSRDGSIMLWDVRCTGVGMVTGDTTQAHRHHPRRAPAELLDTESQEAEDGANDAGEKSVTAVLFPAHEDHLVASAGAADGLIKYWDIRQTNSNKIIPTPVASSVYDGPSQRPRGLSSLTLDNSGSRLFTVSLDNQIYMYDAHHLGKPTARFGHDRFHCASFYIKTAISPDDQFIASGSADHSLAVWEIERPDRPPVFFKGHTNEVTSVGWCRRDLFQLATCSDDATVRVWNMDSASAEKYRNTENWDEMVGVAIEGDEGTK</sequence>
<dbReference type="EMBL" id="RBNI01009112">
    <property type="protein sequence ID" value="RUP44333.1"/>
    <property type="molecule type" value="Genomic_DNA"/>
</dbReference>
<dbReference type="PROSITE" id="PS50294">
    <property type="entry name" value="WD_REPEATS_REGION"/>
    <property type="match status" value="3"/>
</dbReference>
<dbReference type="InterPro" id="IPR051865">
    <property type="entry name" value="WD-repeat_CDT2_adapter"/>
</dbReference>
<dbReference type="SUPFAM" id="SSF50978">
    <property type="entry name" value="WD40 repeat-like"/>
    <property type="match status" value="1"/>
</dbReference>
<gene>
    <name evidence="8" type="ORF">BC936DRAFT_149610</name>
</gene>
<feature type="repeat" description="WD" evidence="6">
    <location>
        <begin position="428"/>
        <end position="451"/>
    </location>
</feature>
<dbReference type="OrthoDB" id="2096344at2759"/>
<evidence type="ECO:0000256" key="4">
    <source>
        <dbReference type="ARBA" id="ARBA00022786"/>
    </source>
</evidence>
<dbReference type="InterPro" id="IPR015943">
    <property type="entry name" value="WD40/YVTN_repeat-like_dom_sf"/>
</dbReference>
<reference evidence="8 9" key="1">
    <citation type="journal article" date="2018" name="New Phytol.">
        <title>Phylogenomics of Endogonaceae and evolution of mycorrhizas within Mucoromycota.</title>
        <authorList>
            <person name="Chang Y."/>
            <person name="Desiro A."/>
            <person name="Na H."/>
            <person name="Sandor L."/>
            <person name="Lipzen A."/>
            <person name="Clum A."/>
            <person name="Barry K."/>
            <person name="Grigoriev I.V."/>
            <person name="Martin F.M."/>
            <person name="Stajich J.E."/>
            <person name="Smith M.E."/>
            <person name="Bonito G."/>
            <person name="Spatafora J.W."/>
        </authorList>
    </citation>
    <scope>NUCLEOTIDE SEQUENCE [LARGE SCALE GENOMIC DNA]</scope>
    <source>
        <strain evidence="8 9">GMNB39</strain>
    </source>
</reference>
<dbReference type="Proteomes" id="UP000268093">
    <property type="component" value="Unassembled WGS sequence"/>
</dbReference>
<feature type="region of interest" description="Disordered" evidence="7">
    <location>
        <begin position="285"/>
        <end position="317"/>
    </location>
</feature>
<dbReference type="InterPro" id="IPR001680">
    <property type="entry name" value="WD40_rpt"/>
</dbReference>
<dbReference type="Pfam" id="PF00400">
    <property type="entry name" value="WD40"/>
    <property type="match status" value="5"/>
</dbReference>
<dbReference type="Gene3D" id="2.130.10.10">
    <property type="entry name" value="YVTN repeat-like/Quinoprotein amine dehydrogenase"/>
    <property type="match status" value="3"/>
</dbReference>
<evidence type="ECO:0000256" key="5">
    <source>
        <dbReference type="ARBA" id="ARBA00038344"/>
    </source>
</evidence>
<keyword evidence="3" id="KW-0677">Repeat</keyword>